<evidence type="ECO:0008006" key="3">
    <source>
        <dbReference type="Google" id="ProtNLM"/>
    </source>
</evidence>
<evidence type="ECO:0000313" key="1">
    <source>
        <dbReference type="EMBL" id="MFD2232732.1"/>
    </source>
</evidence>
<organism evidence="1 2">
    <name type="scientific">Phaeospirillum tilakii</name>
    <dbReference type="NCBI Taxonomy" id="741673"/>
    <lineage>
        <taxon>Bacteria</taxon>
        <taxon>Pseudomonadati</taxon>
        <taxon>Pseudomonadota</taxon>
        <taxon>Alphaproteobacteria</taxon>
        <taxon>Rhodospirillales</taxon>
        <taxon>Rhodospirillaceae</taxon>
        <taxon>Phaeospirillum</taxon>
    </lineage>
</organism>
<dbReference type="Proteomes" id="UP001597296">
    <property type="component" value="Unassembled WGS sequence"/>
</dbReference>
<dbReference type="Pfam" id="PF22817">
    <property type="entry name" value="ApeP-like"/>
    <property type="match status" value="1"/>
</dbReference>
<dbReference type="EMBL" id="JBHUIY010000003">
    <property type="protein sequence ID" value="MFD2232732.1"/>
    <property type="molecule type" value="Genomic_DNA"/>
</dbReference>
<sequence>MSVNEPWPIAELLPHAPPLRLLDRLLGHDATTARSEAVLGPDHPFARAGRVGAHVGLELMAQGCGAHVGALARARGEAVRLGFLLGSRDFRADPAGFAVGDRLEIVVAQAMNEAGMGVYDCRIERDGAVVATARLTLYQPEDPAAIATMMRGTP</sequence>
<reference evidence="2" key="1">
    <citation type="journal article" date="2019" name="Int. J. Syst. Evol. Microbiol.">
        <title>The Global Catalogue of Microorganisms (GCM) 10K type strain sequencing project: providing services to taxonomists for standard genome sequencing and annotation.</title>
        <authorList>
            <consortium name="The Broad Institute Genomics Platform"/>
            <consortium name="The Broad Institute Genome Sequencing Center for Infectious Disease"/>
            <person name="Wu L."/>
            <person name="Ma J."/>
        </authorList>
    </citation>
    <scope>NUCLEOTIDE SEQUENCE [LARGE SCALE GENOMIC DNA]</scope>
    <source>
        <strain evidence="2">KCTC 15012</strain>
    </source>
</reference>
<proteinExistence type="predicted"/>
<evidence type="ECO:0000313" key="2">
    <source>
        <dbReference type="Proteomes" id="UP001597296"/>
    </source>
</evidence>
<accession>A0ABW5C773</accession>
<name>A0ABW5C773_9PROT</name>
<dbReference type="PIRSF" id="PIRSF020565">
    <property type="entry name" value="3Ho_Ac_ACP_DH_prd"/>
    <property type="match status" value="1"/>
</dbReference>
<protein>
    <recommendedName>
        <fullName evidence="3">3-hydroxylacyl-ACP dehydratase</fullName>
    </recommendedName>
</protein>
<dbReference type="InterPro" id="IPR016776">
    <property type="entry name" value="ApeP-like_dehydratase"/>
</dbReference>
<dbReference type="InterPro" id="IPR029069">
    <property type="entry name" value="HotDog_dom_sf"/>
</dbReference>
<dbReference type="Gene3D" id="3.10.129.10">
    <property type="entry name" value="Hotdog Thioesterase"/>
    <property type="match status" value="1"/>
</dbReference>
<dbReference type="SUPFAM" id="SSF54637">
    <property type="entry name" value="Thioesterase/thiol ester dehydrase-isomerase"/>
    <property type="match status" value="1"/>
</dbReference>
<gene>
    <name evidence="1" type="ORF">ACFSNB_02815</name>
</gene>
<comment type="caution">
    <text evidence="1">The sequence shown here is derived from an EMBL/GenBank/DDBJ whole genome shotgun (WGS) entry which is preliminary data.</text>
</comment>
<dbReference type="RefSeq" id="WP_377314306.1">
    <property type="nucleotide sequence ID" value="NZ_JBHUIY010000003.1"/>
</dbReference>
<keyword evidence="2" id="KW-1185">Reference proteome</keyword>